<feature type="compositionally biased region" description="Polar residues" evidence="1">
    <location>
        <begin position="68"/>
        <end position="77"/>
    </location>
</feature>
<keyword evidence="3" id="KW-1185">Reference proteome</keyword>
<gene>
    <name evidence="2" type="ORF">WJX75_004443</name>
</gene>
<evidence type="ECO:0000256" key="1">
    <source>
        <dbReference type="SAM" id="MobiDB-lite"/>
    </source>
</evidence>
<organism evidence="2 3">
    <name type="scientific">Coccomyxa subellipsoidea</name>
    <dbReference type="NCBI Taxonomy" id="248742"/>
    <lineage>
        <taxon>Eukaryota</taxon>
        <taxon>Viridiplantae</taxon>
        <taxon>Chlorophyta</taxon>
        <taxon>core chlorophytes</taxon>
        <taxon>Trebouxiophyceae</taxon>
        <taxon>Trebouxiophyceae incertae sedis</taxon>
        <taxon>Coccomyxaceae</taxon>
        <taxon>Coccomyxa</taxon>
    </lineage>
</organism>
<proteinExistence type="predicted"/>
<feature type="region of interest" description="Disordered" evidence="1">
    <location>
        <begin position="141"/>
        <end position="286"/>
    </location>
</feature>
<evidence type="ECO:0000313" key="3">
    <source>
        <dbReference type="Proteomes" id="UP001491310"/>
    </source>
</evidence>
<evidence type="ECO:0000313" key="2">
    <source>
        <dbReference type="EMBL" id="KAK9908902.1"/>
    </source>
</evidence>
<reference evidence="2 3" key="1">
    <citation type="journal article" date="2024" name="Nat. Commun.">
        <title>Phylogenomics reveals the evolutionary origins of lichenization in chlorophyte algae.</title>
        <authorList>
            <person name="Puginier C."/>
            <person name="Libourel C."/>
            <person name="Otte J."/>
            <person name="Skaloud P."/>
            <person name="Haon M."/>
            <person name="Grisel S."/>
            <person name="Petersen M."/>
            <person name="Berrin J.G."/>
            <person name="Delaux P.M."/>
            <person name="Dal Grande F."/>
            <person name="Keller J."/>
        </authorList>
    </citation>
    <scope>NUCLEOTIDE SEQUENCE [LARGE SCALE GENOMIC DNA]</scope>
    <source>
        <strain evidence="2 3">SAG 216-7</strain>
    </source>
</reference>
<dbReference type="Proteomes" id="UP001491310">
    <property type="component" value="Unassembled WGS sequence"/>
</dbReference>
<name>A0ABR2YQ01_9CHLO</name>
<sequence length="340" mass="36169">MTVQRNAVDQDELVQAMIRTNRMLNIRLVASPSEAPQEEPRGFILPGERIRNPRDAILSSAPPERTRIQGQENSQPAVESRKRSISLPEPATSAPMAQAQRGERGTAANAEAPLLANETQAAMPEIKTQKPATLGALEIFTPSPPRLAMAPSADRWGESKIPRSPLAKSTTASSANALAADAGTKGSFSPSKLPSPGAVPPSPKRKLTPCATSAYRSASPLGESRIPKPRTGANANPETRKQRYAPRASPERSSRSGSSAGGRSSGRPRSAKPKPKLADLEKGWVGNDVPLEDGTEDGTFHADEALKLAEELSAPCAERTGSESSGLLMLRYHVIKSLVR</sequence>
<feature type="region of interest" description="Disordered" evidence="1">
    <location>
        <begin position="31"/>
        <end position="107"/>
    </location>
</feature>
<protein>
    <submittedName>
        <fullName evidence="2">Uncharacterized protein</fullName>
    </submittedName>
</protein>
<comment type="caution">
    <text evidence="2">The sequence shown here is derived from an EMBL/GenBank/DDBJ whole genome shotgun (WGS) entry which is preliminary data.</text>
</comment>
<accession>A0ABR2YQ01</accession>
<dbReference type="EMBL" id="JALJOT010000007">
    <property type="protein sequence ID" value="KAK9908902.1"/>
    <property type="molecule type" value="Genomic_DNA"/>
</dbReference>
<feature type="compositionally biased region" description="Low complexity" evidence="1">
    <location>
        <begin position="167"/>
        <end position="184"/>
    </location>
</feature>